<name>A0AA88HQK2_ARTSF</name>
<accession>A0AA88HQK2</accession>
<evidence type="ECO:0000313" key="3">
    <source>
        <dbReference type="Proteomes" id="UP001187531"/>
    </source>
</evidence>
<sequence length="368" mass="42193">MWQQNAKEDCTSEEELWRLIEDDNDEDLSSDSDGDPKDKAWVPDKDGSSLDSDGETPNQESFIEVDISAPGPTVPEATATELDVVDDQASVERRNTEQHPKRKKETYIDRKNKRNARQKYTAKEKQKVVPAKELKEFSCKCKFKYETIDQDARKAILESFWLLGKDKEFQLVKENLLSDDYEKRRIGLDLISAWRARASVLPAGAETSSYLVAALDMDVAEYGDLAKMSVATAIVRFINLVTHLGQTGPYHQVLADVATSMNVPDWIVGLRHDITHGHMPSLESLIAGAKEAMIWLKSNYWEIEETRVRDWVFVKEFSKKRKRKKQSERTWKNFKAFYDLHESIDLYFFLIVSGLSSDLILPFSPTTK</sequence>
<dbReference type="GO" id="GO:0030687">
    <property type="term" value="C:preribosome, large subunit precursor"/>
    <property type="evidence" value="ECO:0007669"/>
    <property type="project" value="TreeGrafter"/>
</dbReference>
<dbReference type="PANTHER" id="PTHR15002:SF0">
    <property type="entry name" value="RIBOSOMAL BIOGENESIS PROTEIN LAS1L"/>
    <property type="match status" value="1"/>
</dbReference>
<feature type="compositionally biased region" description="Basic and acidic residues" evidence="1">
    <location>
        <begin position="34"/>
        <end position="48"/>
    </location>
</feature>
<dbReference type="GO" id="GO:0000460">
    <property type="term" value="P:maturation of 5.8S rRNA"/>
    <property type="evidence" value="ECO:0007669"/>
    <property type="project" value="TreeGrafter"/>
</dbReference>
<feature type="compositionally biased region" description="Polar residues" evidence="1">
    <location>
        <begin position="49"/>
        <end position="61"/>
    </location>
</feature>
<evidence type="ECO:0000256" key="1">
    <source>
        <dbReference type="SAM" id="MobiDB-lite"/>
    </source>
</evidence>
<dbReference type="Proteomes" id="UP001187531">
    <property type="component" value="Unassembled WGS sequence"/>
</dbReference>
<keyword evidence="3" id="KW-1185">Reference proteome</keyword>
<comment type="caution">
    <text evidence="2">The sequence shown here is derived from an EMBL/GenBank/DDBJ whole genome shotgun (WGS) entry which is preliminary data.</text>
</comment>
<protein>
    <submittedName>
        <fullName evidence="2">Uncharacterized protein</fullName>
    </submittedName>
</protein>
<dbReference type="GO" id="GO:0090730">
    <property type="term" value="C:Las1 complex"/>
    <property type="evidence" value="ECO:0007669"/>
    <property type="project" value="InterPro"/>
</dbReference>
<dbReference type="InterPro" id="IPR007174">
    <property type="entry name" value="Las1"/>
</dbReference>
<dbReference type="GO" id="GO:0000470">
    <property type="term" value="P:maturation of LSU-rRNA"/>
    <property type="evidence" value="ECO:0007669"/>
    <property type="project" value="TreeGrafter"/>
</dbReference>
<proteinExistence type="predicted"/>
<feature type="compositionally biased region" description="Basic and acidic residues" evidence="1">
    <location>
        <begin position="90"/>
        <end position="110"/>
    </location>
</feature>
<feature type="compositionally biased region" description="Basic and acidic residues" evidence="1">
    <location>
        <begin position="1"/>
        <end position="21"/>
    </location>
</feature>
<organism evidence="2 3">
    <name type="scientific">Artemia franciscana</name>
    <name type="common">Brine shrimp</name>
    <name type="synonym">Artemia sanfranciscana</name>
    <dbReference type="NCBI Taxonomy" id="6661"/>
    <lineage>
        <taxon>Eukaryota</taxon>
        <taxon>Metazoa</taxon>
        <taxon>Ecdysozoa</taxon>
        <taxon>Arthropoda</taxon>
        <taxon>Crustacea</taxon>
        <taxon>Branchiopoda</taxon>
        <taxon>Anostraca</taxon>
        <taxon>Artemiidae</taxon>
        <taxon>Artemia</taxon>
    </lineage>
</organism>
<feature type="non-terminal residue" evidence="2">
    <location>
        <position position="368"/>
    </location>
</feature>
<dbReference type="EMBL" id="JAVRJZ010000012">
    <property type="protein sequence ID" value="KAK2716125.1"/>
    <property type="molecule type" value="Genomic_DNA"/>
</dbReference>
<dbReference type="Pfam" id="PF04031">
    <property type="entry name" value="Las1"/>
    <property type="match status" value="1"/>
</dbReference>
<feature type="compositionally biased region" description="Acidic residues" evidence="1">
    <location>
        <begin position="22"/>
        <end position="33"/>
    </location>
</feature>
<dbReference type="AlphaFoldDB" id="A0AA88HQK2"/>
<dbReference type="PANTHER" id="PTHR15002">
    <property type="entry name" value="RIBOSOMAL BIOGENESIS PROTEIN LAS1L"/>
    <property type="match status" value="1"/>
</dbReference>
<evidence type="ECO:0000313" key="2">
    <source>
        <dbReference type="EMBL" id="KAK2716125.1"/>
    </source>
</evidence>
<feature type="region of interest" description="Disordered" evidence="1">
    <location>
        <begin position="1"/>
        <end position="124"/>
    </location>
</feature>
<gene>
    <name evidence="2" type="ORF">QYM36_010637</name>
</gene>
<dbReference type="GO" id="GO:0004519">
    <property type="term" value="F:endonuclease activity"/>
    <property type="evidence" value="ECO:0007669"/>
    <property type="project" value="InterPro"/>
</dbReference>
<reference evidence="2" key="1">
    <citation type="submission" date="2023-07" db="EMBL/GenBank/DDBJ databases">
        <title>Chromosome-level genome assembly of Artemia franciscana.</title>
        <authorList>
            <person name="Jo E."/>
        </authorList>
    </citation>
    <scope>NUCLEOTIDE SEQUENCE</scope>
    <source>
        <tissue evidence="2">Whole body</tissue>
    </source>
</reference>